<keyword evidence="8" id="KW-1185">Reference proteome</keyword>
<keyword evidence="3" id="KW-0808">Transferase</keyword>
<evidence type="ECO:0000256" key="6">
    <source>
        <dbReference type="ARBA" id="ARBA00023157"/>
    </source>
</evidence>
<dbReference type="PANTHER" id="PTHR10912:SF8">
    <property type="entry name" value="ADP-RIBOSYL CYCLASE_CYCLIC ADP-RIBOSE HYDROLASE"/>
    <property type="match status" value="1"/>
</dbReference>
<dbReference type="EMBL" id="JANIIK010000037">
    <property type="protein sequence ID" value="KAJ3611765.1"/>
    <property type="molecule type" value="Genomic_DNA"/>
</dbReference>
<dbReference type="GO" id="GO:0016740">
    <property type="term" value="F:transferase activity"/>
    <property type="evidence" value="ECO:0007669"/>
    <property type="project" value="UniProtKB-KW"/>
</dbReference>
<dbReference type="GO" id="GO:0061809">
    <property type="term" value="F:NAD+ nucleosidase activity, cyclic ADP-ribose generating"/>
    <property type="evidence" value="ECO:0007669"/>
    <property type="project" value="UniProtKB-EC"/>
</dbReference>
<proteinExistence type="inferred from homology"/>
<evidence type="ECO:0000313" key="7">
    <source>
        <dbReference type="EMBL" id="KAJ3611765.1"/>
    </source>
</evidence>
<dbReference type="EC" id="3.2.2.6" evidence="2"/>
<sequence length="530" mass="58888">MNEKRLPWKPLCPPPPETGSSIVLFCCGGPRSEGGTTPNLKTIVIGRCYNYITLINPTSRESCGRGSIVDLIEILQHRGFKWTCTDDDPMFGSVELNSLNPGTVEYVNIKLVFDLRGPFIESCGRGSIVDLIEILQHRGFKWTCTDNDPIVLFCCGGPRSEGGTTPNLKTIVIGRCYNYITLINPTSRCDCKEVWRLFEEAVAPRSSCSIQVKDYQEMFSIMPQNSPCHQFLFWSKTRWTMEAYTALMEQVYTLEDTLVGYVFNQLVWCRHHQHAAGGVRQRGFLTPTCESGGKVPTPPPGAEWSTGPHHPVYSLWRQASQEFAEAACGNITVLLNGSIHSAFNRESMFGSVELNSLNPGTVEYVNIKVVFDLRGPFIESCGRGSIVDLIEILQHRGFKWTCTDNDPTLKMLQCVRSPQDPSCQMCSTSLLQTQGPADCVKVWSAFERAYVGRDPCQVPVEAYDHLISTAPPHPTCDRFAAVACGSTTVMLDGSSTTPFSPTRADCTDKSLKDLRKELAPGIQYICKEVT</sequence>
<evidence type="ECO:0000256" key="2">
    <source>
        <dbReference type="ARBA" id="ARBA00011982"/>
    </source>
</evidence>
<keyword evidence="4" id="KW-0378">Hydrolase</keyword>
<reference evidence="7" key="1">
    <citation type="submission" date="2022-07" db="EMBL/GenBank/DDBJ databases">
        <title>Chromosome-level genome of Muraenolepis orangiensis.</title>
        <authorList>
            <person name="Kim J."/>
        </authorList>
    </citation>
    <scope>NUCLEOTIDE SEQUENCE</scope>
    <source>
        <strain evidence="7">KU_S4_2022</strain>
        <tissue evidence="7">Muscle</tissue>
    </source>
</reference>
<feature type="non-terminal residue" evidence="7">
    <location>
        <position position="1"/>
    </location>
</feature>
<dbReference type="SUPFAM" id="SSF52309">
    <property type="entry name" value="N-(deoxy)ribosyltransferase-like"/>
    <property type="match status" value="4"/>
</dbReference>
<accession>A0A9Q0EU57</accession>
<name>A0A9Q0EU57_9TELE</name>
<gene>
    <name evidence="7" type="ORF">NHX12_021779</name>
</gene>
<comment type="caution">
    <text evidence="7">The sequence shown here is derived from an EMBL/GenBank/DDBJ whole genome shotgun (WGS) entry which is preliminary data.</text>
</comment>
<organism evidence="7 8">
    <name type="scientific">Muraenolepis orangiensis</name>
    <name type="common">Patagonian moray cod</name>
    <dbReference type="NCBI Taxonomy" id="630683"/>
    <lineage>
        <taxon>Eukaryota</taxon>
        <taxon>Metazoa</taxon>
        <taxon>Chordata</taxon>
        <taxon>Craniata</taxon>
        <taxon>Vertebrata</taxon>
        <taxon>Euteleostomi</taxon>
        <taxon>Actinopterygii</taxon>
        <taxon>Neopterygii</taxon>
        <taxon>Teleostei</taxon>
        <taxon>Neoteleostei</taxon>
        <taxon>Acanthomorphata</taxon>
        <taxon>Zeiogadaria</taxon>
        <taxon>Gadariae</taxon>
        <taxon>Gadiformes</taxon>
        <taxon>Muraenolepidoidei</taxon>
        <taxon>Muraenolepididae</taxon>
        <taxon>Muraenolepis</taxon>
    </lineage>
</organism>
<dbReference type="GO" id="GO:0016849">
    <property type="term" value="F:phosphorus-oxygen lyase activity"/>
    <property type="evidence" value="ECO:0007669"/>
    <property type="project" value="TreeGrafter"/>
</dbReference>
<dbReference type="GO" id="GO:0005886">
    <property type="term" value="C:plasma membrane"/>
    <property type="evidence" value="ECO:0007669"/>
    <property type="project" value="TreeGrafter"/>
</dbReference>
<dbReference type="Gene3D" id="3.40.50.720">
    <property type="entry name" value="NAD(P)-binding Rossmann-like Domain"/>
    <property type="match status" value="2"/>
</dbReference>
<dbReference type="AlphaFoldDB" id="A0A9Q0EU57"/>
<dbReference type="GO" id="GO:0030890">
    <property type="term" value="P:positive regulation of B cell proliferation"/>
    <property type="evidence" value="ECO:0007669"/>
    <property type="project" value="TreeGrafter"/>
</dbReference>
<protein>
    <recommendedName>
        <fullName evidence="2">ADP-ribosyl cyclase/cyclic ADP-ribose hydrolase</fullName>
        <ecNumber evidence="2">3.2.2.6</ecNumber>
    </recommendedName>
</protein>
<keyword evidence="5" id="KW-0520">NAD</keyword>
<dbReference type="InterPro" id="IPR003193">
    <property type="entry name" value="ADP-ribosyl_cyclase"/>
</dbReference>
<dbReference type="Proteomes" id="UP001148018">
    <property type="component" value="Unassembled WGS sequence"/>
</dbReference>
<evidence type="ECO:0000313" key="8">
    <source>
        <dbReference type="Proteomes" id="UP001148018"/>
    </source>
</evidence>
<dbReference type="OrthoDB" id="9944984at2759"/>
<comment type="similarity">
    <text evidence="1">Belongs to the ADP-ribosyl cyclase family.</text>
</comment>
<evidence type="ECO:0000256" key="5">
    <source>
        <dbReference type="ARBA" id="ARBA00023027"/>
    </source>
</evidence>
<dbReference type="PANTHER" id="PTHR10912">
    <property type="entry name" value="ADP-RIBOSYL CYCLASE"/>
    <property type="match status" value="1"/>
</dbReference>
<dbReference type="Pfam" id="PF02267">
    <property type="entry name" value="Rib_hydrolayse"/>
    <property type="match status" value="3"/>
</dbReference>
<dbReference type="Gene3D" id="1.20.82.10">
    <property type="entry name" value="ADP Ribosyl Cyclase, Chain A, domain 1"/>
    <property type="match status" value="2"/>
</dbReference>
<evidence type="ECO:0000256" key="3">
    <source>
        <dbReference type="ARBA" id="ARBA00022679"/>
    </source>
</evidence>
<evidence type="ECO:0000256" key="4">
    <source>
        <dbReference type="ARBA" id="ARBA00022801"/>
    </source>
</evidence>
<evidence type="ECO:0000256" key="1">
    <source>
        <dbReference type="ARBA" id="ARBA00005406"/>
    </source>
</evidence>
<keyword evidence="6" id="KW-1015">Disulfide bond</keyword>